<keyword evidence="3" id="KW-1185">Reference proteome</keyword>
<dbReference type="AlphaFoldDB" id="A0AAI9UWL1"/>
<feature type="region of interest" description="Disordered" evidence="1">
    <location>
        <begin position="193"/>
        <end position="214"/>
    </location>
</feature>
<sequence length="260" mass="28792">MISRPVTLFSFRYQPPTARCRIHIFQDHFLRIPSIHDTITDTAPHHPSRRPTFYSIHQVAVPRRPSIHASTHSPIVAPNASCRLSLLRPVAAQRIDKENAAKVKRSSCQQHRQGKVLDGTVPCCTATLQRNPQDGNPLPGVSSTSTRKSITTNNGGIKFQVRSIISAHRNLGPGPLPHRLAWPPSFLTLTSSTSQLAPVNKPPPSSQPGHQSPAMPRPFILCSWQTLEPTDNFFQDQHSHCVSRLCLCACTRSRQPASQP</sequence>
<feature type="compositionally biased region" description="Polar residues" evidence="1">
    <location>
        <begin position="141"/>
        <end position="152"/>
    </location>
</feature>
<dbReference type="EMBL" id="MLGG01000005">
    <property type="protein sequence ID" value="KAK1465006.1"/>
    <property type="molecule type" value="Genomic_DNA"/>
</dbReference>
<name>A0AAI9UWL1_9PEZI</name>
<proteinExistence type="predicted"/>
<comment type="caution">
    <text evidence="2">The sequence shown here is derived from an EMBL/GenBank/DDBJ whole genome shotgun (WGS) entry which is preliminary data.</text>
</comment>
<evidence type="ECO:0000256" key="1">
    <source>
        <dbReference type="SAM" id="MobiDB-lite"/>
    </source>
</evidence>
<gene>
    <name evidence="2" type="ORF">CMEL01_12361</name>
</gene>
<protein>
    <submittedName>
        <fullName evidence="2">Uncharacterized protein</fullName>
    </submittedName>
</protein>
<reference evidence="2 3" key="1">
    <citation type="submission" date="2016-10" db="EMBL/GenBank/DDBJ databases">
        <title>The genome sequence of Colletotrichum fioriniae PJ7.</title>
        <authorList>
            <person name="Baroncelli R."/>
        </authorList>
    </citation>
    <scope>NUCLEOTIDE SEQUENCE [LARGE SCALE GENOMIC DNA]</scope>
    <source>
        <strain evidence="2">Col 31</strain>
    </source>
</reference>
<dbReference type="Proteomes" id="UP001239795">
    <property type="component" value="Unassembled WGS sequence"/>
</dbReference>
<feature type="region of interest" description="Disordered" evidence="1">
    <location>
        <begin position="131"/>
        <end position="152"/>
    </location>
</feature>
<evidence type="ECO:0000313" key="2">
    <source>
        <dbReference type="EMBL" id="KAK1465006.1"/>
    </source>
</evidence>
<organism evidence="2 3">
    <name type="scientific">Colletotrichum melonis</name>
    <dbReference type="NCBI Taxonomy" id="1209925"/>
    <lineage>
        <taxon>Eukaryota</taxon>
        <taxon>Fungi</taxon>
        <taxon>Dikarya</taxon>
        <taxon>Ascomycota</taxon>
        <taxon>Pezizomycotina</taxon>
        <taxon>Sordariomycetes</taxon>
        <taxon>Hypocreomycetidae</taxon>
        <taxon>Glomerellales</taxon>
        <taxon>Glomerellaceae</taxon>
        <taxon>Colletotrichum</taxon>
        <taxon>Colletotrichum acutatum species complex</taxon>
    </lineage>
</organism>
<accession>A0AAI9UWL1</accession>
<evidence type="ECO:0000313" key="3">
    <source>
        <dbReference type="Proteomes" id="UP001239795"/>
    </source>
</evidence>